<dbReference type="EMBL" id="UARW01000008">
    <property type="protein sequence ID" value="SPW74369.1"/>
    <property type="molecule type" value="Genomic_DNA"/>
</dbReference>
<organism evidence="1 2">
    <name type="scientific">Escherichia coli</name>
    <dbReference type="NCBI Taxonomy" id="562"/>
    <lineage>
        <taxon>Bacteria</taxon>
        <taxon>Pseudomonadati</taxon>
        <taxon>Pseudomonadota</taxon>
        <taxon>Gammaproteobacteria</taxon>
        <taxon>Enterobacterales</taxon>
        <taxon>Enterobacteriaceae</taxon>
        <taxon>Escherichia</taxon>
    </lineage>
</organism>
<dbReference type="Proteomes" id="UP000250991">
    <property type="component" value="Unassembled WGS sequence"/>
</dbReference>
<evidence type="ECO:0000313" key="2">
    <source>
        <dbReference type="Proteomes" id="UP000250991"/>
    </source>
</evidence>
<accession>A0A2X1LDQ1</accession>
<evidence type="ECO:0000313" key="1">
    <source>
        <dbReference type="EMBL" id="SPW74369.1"/>
    </source>
</evidence>
<dbReference type="AlphaFoldDB" id="A0A2X1LDQ1"/>
<proteinExistence type="predicted"/>
<gene>
    <name evidence="1" type="ORF">NCTC8009_00782</name>
</gene>
<protein>
    <submittedName>
        <fullName evidence="1">Uncharacterized protein</fullName>
    </submittedName>
</protein>
<name>A0A2X1LDQ1_ECOLX</name>
<reference evidence="1 2" key="1">
    <citation type="submission" date="2018-06" db="EMBL/GenBank/DDBJ databases">
        <authorList>
            <consortium name="Pathogen Informatics"/>
            <person name="Doyle S."/>
        </authorList>
    </citation>
    <scope>NUCLEOTIDE SEQUENCE [LARGE SCALE GENOMIC DNA]</scope>
    <source>
        <strain evidence="1 2">NCTC8009</strain>
    </source>
</reference>
<sequence length="35" mass="4083">MEAIALFNLIYADPPWEYKDKCKDGNRALVLSIQR</sequence>